<dbReference type="EMBL" id="JAAGMN010005160">
    <property type="protein sequence ID" value="NEE14590.1"/>
    <property type="molecule type" value="Genomic_DNA"/>
</dbReference>
<dbReference type="AlphaFoldDB" id="A0A6G3XAP6"/>
<comment type="caution">
    <text evidence="1">The sequence shown here is derived from an EMBL/GenBank/DDBJ whole genome shotgun (WGS) entry which is preliminary data.</text>
</comment>
<protein>
    <submittedName>
        <fullName evidence="1">PucR family transcriptional regulator</fullName>
    </submittedName>
</protein>
<sequence length="29" mass="3189">LTARSLSRPRELVDLVLALDVLRLSSTPP</sequence>
<accession>A0A6G3XAP6</accession>
<reference evidence="1" key="1">
    <citation type="submission" date="2020-01" db="EMBL/GenBank/DDBJ databases">
        <title>Insect and environment-associated Actinomycetes.</title>
        <authorList>
            <person name="Currrie C."/>
            <person name="Chevrette M."/>
            <person name="Carlson C."/>
            <person name="Stubbendieck R."/>
            <person name="Wendt-Pienkowski E."/>
        </authorList>
    </citation>
    <scope>NUCLEOTIDE SEQUENCE</scope>
    <source>
        <strain evidence="1">SID7499</strain>
    </source>
</reference>
<name>A0A6G3XAP6_9ACTN</name>
<feature type="non-terminal residue" evidence="1">
    <location>
        <position position="1"/>
    </location>
</feature>
<proteinExistence type="predicted"/>
<evidence type="ECO:0000313" key="1">
    <source>
        <dbReference type="EMBL" id="NEE14590.1"/>
    </source>
</evidence>
<gene>
    <name evidence="1" type="ORF">G3M58_50005</name>
</gene>
<organism evidence="1">
    <name type="scientific">Streptomyces sp. SID7499</name>
    <dbReference type="NCBI Taxonomy" id="2706086"/>
    <lineage>
        <taxon>Bacteria</taxon>
        <taxon>Bacillati</taxon>
        <taxon>Actinomycetota</taxon>
        <taxon>Actinomycetes</taxon>
        <taxon>Kitasatosporales</taxon>
        <taxon>Streptomycetaceae</taxon>
        <taxon>Streptomyces</taxon>
    </lineage>
</organism>